<dbReference type="Proteomes" id="UP000054477">
    <property type="component" value="Unassembled WGS sequence"/>
</dbReference>
<evidence type="ECO:0000313" key="4">
    <source>
        <dbReference type="Proteomes" id="UP000054477"/>
    </source>
</evidence>
<organism evidence="2 4">
    <name type="scientific">Laccaria amethystina LaAM-08-1</name>
    <dbReference type="NCBI Taxonomy" id="1095629"/>
    <lineage>
        <taxon>Eukaryota</taxon>
        <taxon>Fungi</taxon>
        <taxon>Dikarya</taxon>
        <taxon>Basidiomycota</taxon>
        <taxon>Agaricomycotina</taxon>
        <taxon>Agaricomycetes</taxon>
        <taxon>Agaricomycetidae</taxon>
        <taxon>Agaricales</taxon>
        <taxon>Agaricineae</taxon>
        <taxon>Hydnangiaceae</taxon>
        <taxon>Laccaria</taxon>
    </lineage>
</organism>
<proteinExistence type="predicted"/>
<protein>
    <submittedName>
        <fullName evidence="2">Uncharacterized protein</fullName>
    </submittedName>
</protein>
<dbReference type="EMBL" id="KN838681">
    <property type="protein sequence ID" value="KIJ97877.1"/>
    <property type="molecule type" value="Genomic_DNA"/>
</dbReference>
<reference evidence="2" key="3">
    <citation type="submission" date="2015-02" db="EMBL/GenBank/DDBJ databases">
        <title>Evolutionary Origins and Diversification of the Mycorrhizal Mutualists.</title>
        <authorList>
            <consortium name="DOE Joint Genome Institute"/>
            <consortium name="Mycorrhizal Genomics Consortium"/>
            <person name="Kohler A."/>
            <person name="Kuo A."/>
            <person name="Nagy L.G."/>
            <person name="Floudas D."/>
            <person name="Copeland A."/>
            <person name="Barry K.W."/>
            <person name="Cichocki N."/>
            <person name="Veneault-Fourrey C."/>
            <person name="LaButti K."/>
            <person name="Lindquist E.A."/>
            <person name="Lipzen A."/>
            <person name="Lundell T."/>
            <person name="Morin E."/>
            <person name="Murat C."/>
            <person name="Riley R."/>
            <person name="Ohm R."/>
            <person name="Sun H."/>
            <person name="Tunlid A."/>
            <person name="Henrissat B."/>
            <person name="Grigoriev I.V."/>
            <person name="Hibbett D.S."/>
            <person name="Martin F."/>
        </authorList>
    </citation>
    <scope>NUCLEOTIDE SEQUENCE</scope>
    <source>
        <strain evidence="2 4">LaAM-08-1</strain>
    </source>
</reference>
<keyword evidence="4" id="KW-1185">Reference proteome</keyword>
<evidence type="ECO:0000313" key="2">
    <source>
        <dbReference type="EMBL" id="KIJ95849.1"/>
    </source>
</evidence>
<name>A0A0C9WK54_9AGAR</name>
<evidence type="ECO:0000256" key="1">
    <source>
        <dbReference type="SAM" id="MobiDB-lite"/>
    </source>
</evidence>
<dbReference type="AlphaFoldDB" id="A0A0C9WK54"/>
<dbReference type="HOGENOM" id="CLU_2819493_0_0_1"/>
<evidence type="ECO:0000313" key="3">
    <source>
        <dbReference type="EMBL" id="KIJ97877.1"/>
    </source>
</evidence>
<feature type="compositionally biased region" description="Polar residues" evidence="1">
    <location>
        <begin position="58"/>
        <end position="67"/>
    </location>
</feature>
<accession>A0A0C9WK54</accession>
<sequence length="67" mass="7224">HQLLQLPNPPTNPSPPLENPAVTPGEDDGEGMLAGGGVERKPEEASEEPNKILMNSPMEFQNRLSYG</sequence>
<gene>
    <name evidence="3" type="ORF">K443DRAFT_681155</name>
    <name evidence="2" type="ORF">K443DRAFT_682720</name>
</gene>
<dbReference type="EMBL" id="KN838741">
    <property type="protein sequence ID" value="KIJ95849.1"/>
    <property type="molecule type" value="Genomic_DNA"/>
</dbReference>
<feature type="compositionally biased region" description="Pro residues" evidence="1">
    <location>
        <begin position="7"/>
        <end position="18"/>
    </location>
</feature>
<reference evidence="4" key="2">
    <citation type="submission" date="2015-01" db="EMBL/GenBank/DDBJ databases">
        <title>Evolutionary Origins and Diversification of the Mycorrhizal Mutualists.</title>
        <authorList>
            <consortium name="DOE Joint Genome Institute"/>
            <consortium name="Mycorrhizal Genomics Consortium"/>
            <person name="Kohler A."/>
            <person name="Kuo A."/>
            <person name="Nagy L.G."/>
            <person name="Floudas D."/>
            <person name="Copeland A."/>
            <person name="Barry K.W."/>
            <person name="Cichocki N."/>
            <person name="Veneault-Fourrey C."/>
            <person name="LaButti K."/>
            <person name="Lindquist E.A."/>
            <person name="Lipzen A."/>
            <person name="Lundell T."/>
            <person name="Morin E."/>
            <person name="Murat C."/>
            <person name="Riley R."/>
            <person name="Ohm R."/>
            <person name="Sun H."/>
            <person name="Tunlid A."/>
            <person name="Henrissat B."/>
            <person name="Grigoriev I.V."/>
            <person name="Hibbett D.S."/>
            <person name="Martin F."/>
        </authorList>
    </citation>
    <scope>NUCLEOTIDE SEQUENCE [LARGE SCALE GENOMIC DNA]</scope>
    <source>
        <strain evidence="4">LaAM-08-1</strain>
    </source>
</reference>
<feature type="region of interest" description="Disordered" evidence="1">
    <location>
        <begin position="1"/>
        <end position="67"/>
    </location>
</feature>
<reference evidence="2 4" key="1">
    <citation type="submission" date="2014-04" db="EMBL/GenBank/DDBJ databases">
        <authorList>
            <consortium name="DOE Joint Genome Institute"/>
            <person name="Kuo A."/>
            <person name="Kohler A."/>
            <person name="Nagy L.G."/>
            <person name="Floudas D."/>
            <person name="Copeland A."/>
            <person name="Barry K.W."/>
            <person name="Cichocki N."/>
            <person name="Veneault-Fourrey C."/>
            <person name="LaButti K."/>
            <person name="Lindquist E.A."/>
            <person name="Lipzen A."/>
            <person name="Lundell T."/>
            <person name="Morin E."/>
            <person name="Murat C."/>
            <person name="Sun H."/>
            <person name="Tunlid A."/>
            <person name="Henrissat B."/>
            <person name="Grigoriev I.V."/>
            <person name="Hibbett D.S."/>
            <person name="Martin F."/>
            <person name="Nordberg H.P."/>
            <person name="Cantor M.N."/>
            <person name="Hua S.X."/>
        </authorList>
    </citation>
    <scope>NUCLEOTIDE SEQUENCE [LARGE SCALE GENOMIC DNA]</scope>
    <source>
        <strain evidence="2 4">LaAM-08-1</strain>
    </source>
</reference>
<feature type="non-terminal residue" evidence="2">
    <location>
        <position position="1"/>
    </location>
</feature>
<feature type="compositionally biased region" description="Basic and acidic residues" evidence="1">
    <location>
        <begin position="38"/>
        <end position="50"/>
    </location>
</feature>